<gene>
    <name evidence="1" type="ORF">PPRIM_AZ9-3.1.T0200323</name>
</gene>
<comment type="caution">
    <text evidence="1">The sequence shown here is derived from an EMBL/GenBank/DDBJ whole genome shotgun (WGS) entry which is preliminary data.</text>
</comment>
<evidence type="ECO:0000313" key="1">
    <source>
        <dbReference type="EMBL" id="CAD8053426.1"/>
    </source>
</evidence>
<protein>
    <submittedName>
        <fullName evidence="1">Uncharacterized protein</fullName>
    </submittedName>
</protein>
<accession>A0A8S1KK17</accession>
<organism evidence="1 2">
    <name type="scientific">Paramecium primaurelia</name>
    <dbReference type="NCBI Taxonomy" id="5886"/>
    <lineage>
        <taxon>Eukaryota</taxon>
        <taxon>Sar</taxon>
        <taxon>Alveolata</taxon>
        <taxon>Ciliophora</taxon>
        <taxon>Intramacronucleata</taxon>
        <taxon>Oligohymenophorea</taxon>
        <taxon>Peniculida</taxon>
        <taxon>Parameciidae</taxon>
        <taxon>Paramecium</taxon>
    </lineage>
</organism>
<keyword evidence="2" id="KW-1185">Reference proteome</keyword>
<dbReference type="Proteomes" id="UP000688137">
    <property type="component" value="Unassembled WGS sequence"/>
</dbReference>
<dbReference type="EMBL" id="CAJJDM010000017">
    <property type="protein sequence ID" value="CAD8053426.1"/>
    <property type="molecule type" value="Genomic_DNA"/>
</dbReference>
<reference evidence="1" key="1">
    <citation type="submission" date="2021-01" db="EMBL/GenBank/DDBJ databases">
        <authorList>
            <consortium name="Genoscope - CEA"/>
            <person name="William W."/>
        </authorList>
    </citation>
    <scope>NUCLEOTIDE SEQUENCE</scope>
</reference>
<dbReference type="AlphaFoldDB" id="A0A8S1KK17"/>
<evidence type="ECO:0000313" key="2">
    <source>
        <dbReference type="Proteomes" id="UP000688137"/>
    </source>
</evidence>
<proteinExistence type="predicted"/>
<sequence>MNLFPLRNLFSNPSSPQTFEPKLCKKLFFNPPYTPEFGNQIRQPIKLQVREGIGNEQKKQLALKIYQQQKQKNQYDQINSPHTPKKMRLNYLNHQERKQAKSNQQEKSNQKFEQVISWGIRGSKKQILRIIYISEFFGQWLSWISLYMQKQIYKLNLCNKVYKNKKQQIKY</sequence>
<name>A0A8S1KK17_PARPR</name>